<proteinExistence type="predicted"/>
<evidence type="ECO:0000313" key="2">
    <source>
        <dbReference type="EMBL" id="KAG8485357.1"/>
    </source>
</evidence>
<dbReference type="AlphaFoldDB" id="A0A8J5YMR3"/>
<feature type="transmembrane region" description="Helical" evidence="1">
    <location>
        <begin position="6"/>
        <end position="24"/>
    </location>
</feature>
<sequence>MMLWLAYKLIILISTIFLANFYLLKFPFARLTEALPASTSAGRRYINRFEKKKNGAAYMGKPGISSLLCSSSSVCSCCYFFW</sequence>
<dbReference type="EMBL" id="JAHUZN010000008">
    <property type="protein sequence ID" value="KAG8485357.1"/>
    <property type="molecule type" value="Genomic_DNA"/>
</dbReference>
<comment type="caution">
    <text evidence="2">The sequence shown here is derived from an EMBL/GenBank/DDBJ whole genome shotgun (WGS) entry which is preliminary data.</text>
</comment>
<keyword evidence="1" id="KW-1133">Transmembrane helix</keyword>
<evidence type="ECO:0000313" key="3">
    <source>
        <dbReference type="Proteomes" id="UP000701853"/>
    </source>
</evidence>
<evidence type="ECO:0000256" key="1">
    <source>
        <dbReference type="SAM" id="Phobius"/>
    </source>
</evidence>
<organism evidence="2 3">
    <name type="scientific">Gossypium anomalum</name>
    <dbReference type="NCBI Taxonomy" id="47600"/>
    <lineage>
        <taxon>Eukaryota</taxon>
        <taxon>Viridiplantae</taxon>
        <taxon>Streptophyta</taxon>
        <taxon>Embryophyta</taxon>
        <taxon>Tracheophyta</taxon>
        <taxon>Spermatophyta</taxon>
        <taxon>Magnoliopsida</taxon>
        <taxon>eudicotyledons</taxon>
        <taxon>Gunneridae</taxon>
        <taxon>Pentapetalae</taxon>
        <taxon>rosids</taxon>
        <taxon>malvids</taxon>
        <taxon>Malvales</taxon>
        <taxon>Malvaceae</taxon>
        <taxon>Malvoideae</taxon>
        <taxon>Gossypium</taxon>
    </lineage>
</organism>
<name>A0A8J5YMR3_9ROSI</name>
<protein>
    <submittedName>
        <fullName evidence="2">Uncharacterized protein</fullName>
    </submittedName>
</protein>
<accession>A0A8J5YMR3</accession>
<keyword evidence="1" id="KW-0472">Membrane</keyword>
<reference evidence="2 3" key="1">
    <citation type="journal article" date="2021" name="bioRxiv">
        <title>The Gossypium anomalum genome as a resource for cotton improvement and evolutionary analysis of hybrid incompatibility.</title>
        <authorList>
            <person name="Grover C.E."/>
            <person name="Yuan D."/>
            <person name="Arick M.A."/>
            <person name="Miller E.R."/>
            <person name="Hu G."/>
            <person name="Peterson D.G."/>
            <person name="Wendel J.F."/>
            <person name="Udall J.A."/>
        </authorList>
    </citation>
    <scope>NUCLEOTIDE SEQUENCE [LARGE SCALE GENOMIC DNA]</scope>
    <source>
        <strain evidence="2">JFW-Udall</strain>
        <tissue evidence="2">Leaf</tissue>
    </source>
</reference>
<dbReference type="Proteomes" id="UP000701853">
    <property type="component" value="Chromosome 8"/>
</dbReference>
<keyword evidence="1" id="KW-0812">Transmembrane</keyword>
<gene>
    <name evidence="2" type="ORF">CXB51_021831</name>
</gene>
<keyword evidence="3" id="KW-1185">Reference proteome</keyword>